<keyword evidence="7 9" id="KW-0131">Cell cycle</keyword>
<dbReference type="Proteomes" id="UP000680158">
    <property type="component" value="Unassembled WGS sequence"/>
</dbReference>
<dbReference type="PANTHER" id="PTHR43445">
    <property type="entry name" value="UDP-N-ACETYLMURAMATE--L-ALANINE LIGASE-RELATED"/>
    <property type="match status" value="1"/>
</dbReference>
<dbReference type="RefSeq" id="WP_212684117.1">
    <property type="nucleotide sequence ID" value="NZ_JAGSPM010000005.1"/>
</dbReference>
<dbReference type="InterPro" id="IPR036565">
    <property type="entry name" value="Mur-like_cat_sf"/>
</dbReference>
<dbReference type="Gene3D" id="3.90.190.20">
    <property type="entry name" value="Mur ligase, C-terminal domain"/>
    <property type="match status" value="1"/>
</dbReference>
<dbReference type="SUPFAM" id="SSF53623">
    <property type="entry name" value="MurD-like peptide ligases, catalytic domain"/>
    <property type="match status" value="1"/>
</dbReference>
<accession>A0A941DFX6</accession>
<evidence type="ECO:0000256" key="1">
    <source>
        <dbReference type="ARBA" id="ARBA00022598"/>
    </source>
</evidence>
<comment type="caution">
    <text evidence="13">The sequence shown here is derived from an EMBL/GenBank/DDBJ whole genome shotgun (WGS) entry which is preliminary data.</text>
</comment>
<gene>
    <name evidence="9 13" type="primary">mpl</name>
    <name evidence="13" type="ORF">KDM92_09455</name>
</gene>
<dbReference type="GO" id="GO:0071555">
    <property type="term" value="P:cell wall organization"/>
    <property type="evidence" value="ECO:0007669"/>
    <property type="project" value="UniProtKB-KW"/>
</dbReference>
<dbReference type="GO" id="GO:0106418">
    <property type="term" value="F:UDP-N-acetylmuramate-L-alanyl-gamma-D-glutamyl-meso-2,6-diaminoheptanedioate ligase activity"/>
    <property type="evidence" value="ECO:0007669"/>
    <property type="project" value="UniProtKB-EC"/>
</dbReference>
<keyword evidence="5 9" id="KW-0133">Cell shape</keyword>
<comment type="function">
    <text evidence="9">Reutilizes the intact tripeptide L-alanyl-gamma-D-glutamyl-meso-diaminopimelate by linking it to UDP-N-acetylmuramate.</text>
</comment>
<sequence>MHIHILGICGTFMGGLAVLAKQAGHRVTGCDANVYPPMSTQLASQGIELIEGFDPAQLDLQPDLFVIGNVVSRGNPLMEAILNRGLPYVSGPQWIGEQLLRDKWVLAVAGTHGKTTTASMLAWILEYAGYAPGFLIGGVPLNFGISARLSGDTVEGKGKSSDFFVIEADEYDTAFFDKRSKFVHYHAKTAVLNNLEFDHADIFPDLAAIETQFHHLVRTVPGIGRLIVNAKEPSLARVIQRGCWSEKEFFSDSASDAAADWSLQLGELEDFEVYFKAQLQGVVRWNLNGAHNRLNALAAIAAARHVGVEPVTAIAALSEFINVKRRMEVRGVVADIQVIDDFAHHPTAIATTVQGLRRKMGSGRILAVLEPRSNTMKMGAIKQALPTSLEASDLVYVYGAQNGKDAIHWDLSDTFSPLGSKVKAHHQLDELVRDIVNEARSGDAILVMSNGGFGGVHQLLLDALALKFQTASSAQ</sequence>
<dbReference type="InterPro" id="IPR036615">
    <property type="entry name" value="Mur_ligase_C_dom_sf"/>
</dbReference>
<dbReference type="Pfam" id="PF02875">
    <property type="entry name" value="Mur_ligase_C"/>
    <property type="match status" value="1"/>
</dbReference>
<proteinExistence type="inferred from homology"/>
<evidence type="ECO:0000256" key="6">
    <source>
        <dbReference type="ARBA" id="ARBA00022984"/>
    </source>
</evidence>
<comment type="similarity">
    <text evidence="9">Belongs to the MurCDEF family. Mpl subfamily.</text>
</comment>
<feature type="binding site" evidence="9">
    <location>
        <begin position="110"/>
        <end position="116"/>
    </location>
    <ligand>
        <name>ATP</name>
        <dbReference type="ChEBI" id="CHEBI:30616"/>
    </ligand>
</feature>
<dbReference type="NCBIfam" id="TIGR01081">
    <property type="entry name" value="mpl"/>
    <property type="match status" value="1"/>
</dbReference>
<evidence type="ECO:0000256" key="8">
    <source>
        <dbReference type="ARBA" id="ARBA00023316"/>
    </source>
</evidence>
<keyword evidence="1 9" id="KW-0436">Ligase</keyword>
<keyword evidence="9" id="KW-0460">Magnesium</keyword>
<dbReference type="EMBL" id="JAGSPM010000005">
    <property type="protein sequence ID" value="MBR7746805.1"/>
    <property type="molecule type" value="Genomic_DNA"/>
</dbReference>
<keyword evidence="4 9" id="KW-0067">ATP-binding</keyword>
<dbReference type="PANTHER" id="PTHR43445:SF5">
    <property type="entry name" value="UDP-N-ACETYLMURAMATE--L-ALANYL-GAMMA-D-GLUTAMYL-MESO-2,6-DIAMINOHEPTANDIOATE LIGASE"/>
    <property type="match status" value="1"/>
</dbReference>
<dbReference type="SUPFAM" id="SSF53244">
    <property type="entry name" value="MurD-like peptide ligases, peptide-binding domain"/>
    <property type="match status" value="1"/>
</dbReference>
<evidence type="ECO:0000313" key="13">
    <source>
        <dbReference type="EMBL" id="MBR7746805.1"/>
    </source>
</evidence>
<keyword evidence="2 9" id="KW-0132">Cell division</keyword>
<dbReference type="Pfam" id="PF08245">
    <property type="entry name" value="Mur_ligase_M"/>
    <property type="match status" value="1"/>
</dbReference>
<dbReference type="AlphaFoldDB" id="A0A941DFX6"/>
<keyword evidence="14" id="KW-1185">Reference proteome</keyword>
<feature type="domain" description="Mur ligase C-terminal" evidence="11">
    <location>
        <begin position="325"/>
        <end position="451"/>
    </location>
</feature>
<reference evidence="13 14" key="1">
    <citation type="submission" date="2021-04" db="EMBL/GenBank/DDBJ databases">
        <title>novel species isolated from subtropical streams in China.</title>
        <authorList>
            <person name="Lu H."/>
        </authorList>
    </citation>
    <scope>NUCLEOTIDE SEQUENCE [LARGE SCALE GENOMIC DNA]</scope>
    <source>
        <strain evidence="13 14">BYS107W</strain>
    </source>
</reference>
<dbReference type="InterPro" id="IPR005757">
    <property type="entry name" value="Mpl"/>
</dbReference>
<evidence type="ECO:0000259" key="11">
    <source>
        <dbReference type="Pfam" id="PF02875"/>
    </source>
</evidence>
<evidence type="ECO:0000256" key="3">
    <source>
        <dbReference type="ARBA" id="ARBA00022741"/>
    </source>
</evidence>
<organism evidence="13 14">
    <name type="scientific">Undibacterium baiyunense</name>
    <dbReference type="NCBI Taxonomy" id="2828731"/>
    <lineage>
        <taxon>Bacteria</taxon>
        <taxon>Pseudomonadati</taxon>
        <taxon>Pseudomonadota</taxon>
        <taxon>Betaproteobacteria</taxon>
        <taxon>Burkholderiales</taxon>
        <taxon>Oxalobacteraceae</taxon>
        <taxon>Undibacterium</taxon>
    </lineage>
</organism>
<keyword evidence="3 9" id="KW-0547">Nucleotide-binding</keyword>
<evidence type="ECO:0000256" key="2">
    <source>
        <dbReference type="ARBA" id="ARBA00022618"/>
    </source>
</evidence>
<evidence type="ECO:0000256" key="9">
    <source>
        <dbReference type="HAMAP-Rule" id="MF_02020"/>
    </source>
</evidence>
<dbReference type="InterPro" id="IPR004101">
    <property type="entry name" value="Mur_ligase_C"/>
</dbReference>
<feature type="domain" description="Mur ligase N-terminal catalytic" evidence="10">
    <location>
        <begin position="2"/>
        <end position="99"/>
    </location>
</feature>
<evidence type="ECO:0000256" key="5">
    <source>
        <dbReference type="ARBA" id="ARBA00022960"/>
    </source>
</evidence>
<dbReference type="SUPFAM" id="SSF51984">
    <property type="entry name" value="MurCD N-terminal domain"/>
    <property type="match status" value="1"/>
</dbReference>
<evidence type="ECO:0000256" key="7">
    <source>
        <dbReference type="ARBA" id="ARBA00023306"/>
    </source>
</evidence>
<dbReference type="InterPro" id="IPR050061">
    <property type="entry name" value="MurCDEF_pg_biosynth"/>
</dbReference>
<name>A0A941DFX6_9BURK</name>
<dbReference type="InterPro" id="IPR013221">
    <property type="entry name" value="Mur_ligase_cen"/>
</dbReference>
<dbReference type="GO" id="GO:0008360">
    <property type="term" value="P:regulation of cell shape"/>
    <property type="evidence" value="ECO:0007669"/>
    <property type="project" value="UniProtKB-KW"/>
</dbReference>
<feature type="domain" description="Mur ligase central" evidence="12">
    <location>
        <begin position="108"/>
        <end position="303"/>
    </location>
</feature>
<comment type="pathway">
    <text evidence="9">Cell wall biogenesis; peptidoglycan recycling.</text>
</comment>
<evidence type="ECO:0000256" key="4">
    <source>
        <dbReference type="ARBA" id="ARBA00022840"/>
    </source>
</evidence>
<evidence type="ECO:0000259" key="10">
    <source>
        <dbReference type="Pfam" id="PF01225"/>
    </source>
</evidence>
<dbReference type="Gene3D" id="3.40.50.720">
    <property type="entry name" value="NAD(P)-binding Rossmann-like Domain"/>
    <property type="match status" value="1"/>
</dbReference>
<comment type="cofactor">
    <cofactor evidence="9">
        <name>Mg(2+)</name>
        <dbReference type="ChEBI" id="CHEBI:18420"/>
    </cofactor>
</comment>
<evidence type="ECO:0000259" key="12">
    <source>
        <dbReference type="Pfam" id="PF08245"/>
    </source>
</evidence>
<dbReference type="Gene3D" id="3.40.1190.10">
    <property type="entry name" value="Mur-like, catalytic domain"/>
    <property type="match status" value="1"/>
</dbReference>
<dbReference type="InterPro" id="IPR000713">
    <property type="entry name" value="Mur_ligase_N"/>
</dbReference>
<keyword evidence="6 9" id="KW-0573">Peptidoglycan synthesis</keyword>
<dbReference type="HAMAP" id="MF_02020">
    <property type="entry name" value="Mpl"/>
    <property type="match status" value="1"/>
</dbReference>
<dbReference type="GO" id="GO:0009254">
    <property type="term" value="P:peptidoglycan turnover"/>
    <property type="evidence" value="ECO:0007669"/>
    <property type="project" value="UniProtKB-UniRule"/>
</dbReference>
<evidence type="ECO:0000313" key="14">
    <source>
        <dbReference type="Proteomes" id="UP000680158"/>
    </source>
</evidence>
<dbReference type="GO" id="GO:0009252">
    <property type="term" value="P:peptidoglycan biosynthetic process"/>
    <property type="evidence" value="ECO:0007669"/>
    <property type="project" value="UniProtKB-KW"/>
</dbReference>
<dbReference type="Pfam" id="PF01225">
    <property type="entry name" value="Mur_ligase"/>
    <property type="match status" value="1"/>
</dbReference>
<protein>
    <recommendedName>
        <fullName evidence="9">UDP-N-acetylmuramate--L-alanyl-gamma-D-glutamyl-meso-2,6-diaminoheptandioate ligase</fullName>
        <ecNumber evidence="9">6.3.2.45</ecNumber>
    </recommendedName>
    <alternativeName>
        <fullName evidence="9">Murein peptide ligase</fullName>
    </alternativeName>
    <alternativeName>
        <fullName evidence="9">UDP-N-acetylmuramate:L-alanyl-gamma-D-glutamyl-meso-diaminopimelate ligase</fullName>
    </alternativeName>
</protein>
<dbReference type="GO" id="GO:0005524">
    <property type="term" value="F:ATP binding"/>
    <property type="evidence" value="ECO:0007669"/>
    <property type="project" value="UniProtKB-UniRule"/>
</dbReference>
<comment type="catalytic activity">
    <reaction evidence="9">
        <text>UDP-N-acetyl-alpha-D-muramate + L-alanyl-gamma-D-glutamyl-meso-2,6-diaminopimelate + ATP = UDP-N-acetyl-alpha-D-muramoyl-L-alanyl-gamma-D-glutamyl-meso-2,6-diaminopimelate + ADP + phosphate + H(+)</text>
        <dbReference type="Rhea" id="RHEA:29563"/>
        <dbReference type="ChEBI" id="CHEBI:15378"/>
        <dbReference type="ChEBI" id="CHEBI:30616"/>
        <dbReference type="ChEBI" id="CHEBI:43474"/>
        <dbReference type="ChEBI" id="CHEBI:61401"/>
        <dbReference type="ChEBI" id="CHEBI:70757"/>
        <dbReference type="ChEBI" id="CHEBI:83905"/>
        <dbReference type="ChEBI" id="CHEBI:456216"/>
        <dbReference type="EC" id="6.3.2.45"/>
    </reaction>
</comment>
<dbReference type="GO" id="GO:0051301">
    <property type="term" value="P:cell division"/>
    <property type="evidence" value="ECO:0007669"/>
    <property type="project" value="UniProtKB-KW"/>
</dbReference>
<dbReference type="EC" id="6.3.2.45" evidence="9"/>
<keyword evidence="8 9" id="KW-0961">Cell wall biogenesis/degradation</keyword>